<feature type="chain" id="PRO_5045459852" description="Bulb-type lectin domain-containing protein" evidence="1">
    <location>
        <begin position="36"/>
        <end position="361"/>
    </location>
</feature>
<comment type="caution">
    <text evidence="2">The sequence shown here is derived from an EMBL/GenBank/DDBJ whole genome shotgun (WGS) entry which is preliminary data.</text>
</comment>
<keyword evidence="3" id="KW-1185">Reference proteome</keyword>
<dbReference type="EMBL" id="JADIKD010000007">
    <property type="protein sequence ID" value="MFK2916449.1"/>
    <property type="molecule type" value="Genomic_DNA"/>
</dbReference>
<proteinExistence type="predicted"/>
<accession>A0ABW8K0M0</accession>
<keyword evidence="1" id="KW-0732">Signal</keyword>
<dbReference type="Gene3D" id="2.120.10.30">
    <property type="entry name" value="TolB, C-terminal domain"/>
    <property type="match status" value="1"/>
</dbReference>
<dbReference type="SUPFAM" id="SSF101898">
    <property type="entry name" value="NHL repeat"/>
    <property type="match status" value="1"/>
</dbReference>
<evidence type="ECO:0000256" key="1">
    <source>
        <dbReference type="SAM" id="SignalP"/>
    </source>
</evidence>
<feature type="signal peptide" evidence="1">
    <location>
        <begin position="1"/>
        <end position="35"/>
    </location>
</feature>
<reference evidence="2 3" key="1">
    <citation type="submission" date="2020-10" db="EMBL/GenBank/DDBJ databases">
        <title>Phylogeny of dyella-like bacteria.</title>
        <authorList>
            <person name="Fu J."/>
        </authorList>
    </citation>
    <scope>NUCLEOTIDE SEQUENCE [LARGE SCALE GENOMIC DNA]</scope>
    <source>
        <strain evidence="2 3">BB4</strain>
    </source>
</reference>
<protein>
    <recommendedName>
        <fullName evidence="4">Bulb-type lectin domain-containing protein</fullName>
    </recommendedName>
</protein>
<dbReference type="RefSeq" id="WP_379986242.1">
    <property type="nucleotide sequence ID" value="NZ_JADIKD010000007.1"/>
</dbReference>
<organism evidence="2 3">
    <name type="scientific">Dyella koreensis</name>
    <dbReference type="NCBI Taxonomy" id="311235"/>
    <lineage>
        <taxon>Bacteria</taxon>
        <taxon>Pseudomonadati</taxon>
        <taxon>Pseudomonadota</taxon>
        <taxon>Gammaproteobacteria</taxon>
        <taxon>Lysobacterales</taxon>
        <taxon>Rhodanobacteraceae</taxon>
        <taxon>Dyella</taxon>
    </lineage>
</organism>
<evidence type="ECO:0000313" key="3">
    <source>
        <dbReference type="Proteomes" id="UP001620408"/>
    </source>
</evidence>
<evidence type="ECO:0000313" key="2">
    <source>
        <dbReference type="EMBL" id="MFK2916449.1"/>
    </source>
</evidence>
<sequence length="361" mass="38768">MARFQFRFTASRLGLALTMLASIVAGAFATTAAHAQSGFGNILIADQFNNRVIEVNRYTHQVVWHFGNGSDLPGPHSIVGVNDAERIGPFTLMAGTGTPPGLPGCSDTVNGCPDNRVIITDPSGQIIWQYGQAGVTGSGPNQLNTPVHSLFVSNFPGHPGPHVLITDQGNQRIILVNLRHQIVWQYGTTGISGDGPNQLSNPNSAELLENHHVLIADENNNRVIEITTGLNLVKTFTDQGTVSGAAFASRLPNGDTLITDSNNNRIVEVNSNDQTVWQYFTNTDPASNPAPLPTRAVRLRNGDTLISDQFNHRVIEINKAGNIVFQQGALNVAGNGFNQLNGPYDAKVIGDFTGLTPPFDF</sequence>
<dbReference type="InterPro" id="IPR011042">
    <property type="entry name" value="6-blade_b-propeller_TolB-like"/>
</dbReference>
<evidence type="ECO:0008006" key="4">
    <source>
        <dbReference type="Google" id="ProtNLM"/>
    </source>
</evidence>
<name>A0ABW8K0M0_9GAMM</name>
<gene>
    <name evidence="2" type="ORF">ISS97_04155</name>
</gene>
<dbReference type="Proteomes" id="UP001620408">
    <property type="component" value="Unassembled WGS sequence"/>
</dbReference>